<dbReference type="AlphaFoldDB" id="A0A1D1ZH61"/>
<evidence type="ECO:0000313" key="3">
    <source>
        <dbReference type="EMBL" id="JAT66332.1"/>
    </source>
</evidence>
<sequence length="527" mass="58849">MATEFNSGDDCFPDMVLPQSSDELAEEMKSAASLSLERGVDNGDYVEIKDNSGFGCLNDFEDNSVYAESLSYLEEAELDVDVVGCSDDKSERVHGDDPDATEYSSSFGNTFSGSDEGIKNEISDAEVDSQFSGQNGASVAWHEFSRLLRKKKLTPHWEKYVRPLRWRCNWLELRMKELHSQAMKYEKELLAYNQKKLLLLGTLASAKSVARTVPFTRKRGKYVMKRRTRKRIEDRVDVSSHMSCHNVFSYYEKGLEVDGFSVDDGLGDNVVPVDQNVKGHGVPSANHDWPMLDFRDRDNSLEHLLLVIETLQSRVVKLRTHLNKTVDRKAARGLASSIAQRDLVSSCGQSLSHSPGLNGDAPPVGAPNTPPNDLSECETEDMVMSESAVSSFGDAAPNIIESTVSLLSLDQNQIGNVHDDIVDNILINNQAAKEELQNYEKVSRSLEKLQDTVKEEEGSTAPRVSGSETGSETERTVPGERVLKRCSGTVTYVRRSKRPRAERRLSPSSWHCEKIGKRRYSKSKEHS</sequence>
<feature type="region of interest" description="Disordered" evidence="2">
    <location>
        <begin position="347"/>
        <end position="386"/>
    </location>
</feature>
<dbReference type="InterPro" id="IPR038745">
    <property type="entry name" value="AT4G37440-like"/>
</dbReference>
<keyword evidence="1" id="KW-0175">Coiled coil</keyword>
<proteinExistence type="predicted"/>
<dbReference type="PANTHER" id="PTHR34057">
    <property type="entry name" value="ELONGATION FACTOR"/>
    <property type="match status" value="1"/>
</dbReference>
<organism evidence="3">
    <name type="scientific">Anthurium amnicola</name>
    <dbReference type="NCBI Taxonomy" id="1678845"/>
    <lineage>
        <taxon>Eukaryota</taxon>
        <taxon>Viridiplantae</taxon>
        <taxon>Streptophyta</taxon>
        <taxon>Embryophyta</taxon>
        <taxon>Tracheophyta</taxon>
        <taxon>Spermatophyta</taxon>
        <taxon>Magnoliopsida</taxon>
        <taxon>Liliopsida</taxon>
        <taxon>Araceae</taxon>
        <taxon>Pothoideae</taxon>
        <taxon>Potheae</taxon>
        <taxon>Anthurium</taxon>
    </lineage>
</organism>
<name>A0A1D1ZH61_9ARAE</name>
<feature type="region of interest" description="Disordered" evidence="2">
    <location>
        <begin position="493"/>
        <end position="527"/>
    </location>
</feature>
<evidence type="ECO:0000256" key="1">
    <source>
        <dbReference type="SAM" id="Coils"/>
    </source>
</evidence>
<gene>
    <name evidence="3" type="primary">ORF62</name>
    <name evidence="3" type="synonym">69</name>
    <name evidence="3" type="synonym">71_0</name>
    <name evidence="3" type="ORF">g.80435</name>
</gene>
<dbReference type="PANTHER" id="PTHR34057:SF1">
    <property type="entry name" value="ELONGATION FACTOR"/>
    <property type="match status" value="1"/>
</dbReference>
<feature type="compositionally biased region" description="Basic and acidic residues" evidence="2">
    <location>
        <begin position="472"/>
        <end position="481"/>
    </location>
</feature>
<dbReference type="CDD" id="cd11650">
    <property type="entry name" value="AT4G37440_like"/>
    <property type="match status" value="1"/>
</dbReference>
<reference evidence="3" key="1">
    <citation type="submission" date="2015-07" db="EMBL/GenBank/DDBJ databases">
        <title>Transcriptome Assembly of Anthurium amnicola.</title>
        <authorList>
            <person name="Suzuki J."/>
        </authorList>
    </citation>
    <scope>NUCLEOTIDE SEQUENCE</scope>
</reference>
<feature type="coiled-coil region" evidence="1">
    <location>
        <begin position="168"/>
        <end position="195"/>
    </location>
</feature>
<accession>A0A1D1ZH61</accession>
<protein>
    <submittedName>
        <fullName evidence="3">Putative DNA-packaging protein</fullName>
    </submittedName>
</protein>
<dbReference type="EMBL" id="GDJX01001604">
    <property type="protein sequence ID" value="JAT66332.1"/>
    <property type="molecule type" value="Transcribed_RNA"/>
</dbReference>
<feature type="region of interest" description="Disordered" evidence="2">
    <location>
        <begin position="451"/>
        <end position="481"/>
    </location>
</feature>
<evidence type="ECO:0000256" key="2">
    <source>
        <dbReference type="SAM" id="MobiDB-lite"/>
    </source>
</evidence>